<evidence type="ECO:0000313" key="3">
    <source>
        <dbReference type="Proteomes" id="UP000011115"/>
    </source>
</evidence>
<dbReference type="PaxDb" id="4113-PGSC0003DMT400089136"/>
<keyword evidence="3" id="KW-1185">Reference proteome</keyword>
<reference evidence="2" key="2">
    <citation type="submission" date="2015-06" db="UniProtKB">
        <authorList>
            <consortium name="EnsemblPlants"/>
        </authorList>
    </citation>
    <scope>IDENTIFICATION</scope>
    <source>
        <strain evidence="2">DM1-3 516 R44</strain>
    </source>
</reference>
<dbReference type="HOGENOM" id="CLU_2007969_0_0_1"/>
<accession>M1DHI6</accession>
<evidence type="ECO:0000313" key="2">
    <source>
        <dbReference type="EnsemblPlants" id="PGSC0003DMT400089136"/>
    </source>
</evidence>
<evidence type="ECO:0000256" key="1">
    <source>
        <dbReference type="SAM" id="MobiDB-lite"/>
    </source>
</evidence>
<reference evidence="3" key="1">
    <citation type="journal article" date="2011" name="Nature">
        <title>Genome sequence and analysis of the tuber crop potato.</title>
        <authorList>
            <consortium name="The Potato Genome Sequencing Consortium"/>
        </authorList>
    </citation>
    <scope>NUCLEOTIDE SEQUENCE [LARGE SCALE GENOMIC DNA]</scope>
    <source>
        <strain evidence="3">cv. DM1-3 516 R44</strain>
    </source>
</reference>
<proteinExistence type="predicted"/>
<feature type="compositionally biased region" description="Basic and acidic residues" evidence="1">
    <location>
        <begin position="1"/>
        <end position="10"/>
    </location>
</feature>
<sequence>MLTTKVREGKQAPPSRSGSPDDVNDRGKARGKARGVALAWWEWCMIEEATASKNTVTTMRRGALDGPSTWIVGAHVVLPNFLRACEGGEAHWSRDHGHHHEHWCPSRPVQVEVVPDGTSQNWGN</sequence>
<protein>
    <submittedName>
        <fullName evidence="2">Uncharacterized protein</fullName>
    </submittedName>
</protein>
<dbReference type="Proteomes" id="UP000011115">
    <property type="component" value="Unassembled WGS sequence"/>
</dbReference>
<name>M1DHI6_SOLTU</name>
<organism evidence="2 3">
    <name type="scientific">Solanum tuberosum</name>
    <name type="common">Potato</name>
    <dbReference type="NCBI Taxonomy" id="4113"/>
    <lineage>
        <taxon>Eukaryota</taxon>
        <taxon>Viridiplantae</taxon>
        <taxon>Streptophyta</taxon>
        <taxon>Embryophyta</taxon>
        <taxon>Tracheophyta</taxon>
        <taxon>Spermatophyta</taxon>
        <taxon>Magnoliopsida</taxon>
        <taxon>eudicotyledons</taxon>
        <taxon>Gunneridae</taxon>
        <taxon>Pentapetalae</taxon>
        <taxon>asterids</taxon>
        <taxon>lamiids</taxon>
        <taxon>Solanales</taxon>
        <taxon>Solanaceae</taxon>
        <taxon>Solanoideae</taxon>
        <taxon>Solaneae</taxon>
        <taxon>Solanum</taxon>
    </lineage>
</organism>
<feature type="region of interest" description="Disordered" evidence="1">
    <location>
        <begin position="1"/>
        <end position="31"/>
    </location>
</feature>
<dbReference type="Gramene" id="PGSC0003DMT400089136">
    <property type="protein sequence ID" value="PGSC0003DMT400089136"/>
    <property type="gene ID" value="PGSC0003DMG400038707"/>
</dbReference>
<dbReference type="AlphaFoldDB" id="M1DHI6"/>
<dbReference type="EnsemblPlants" id="PGSC0003DMT400089136">
    <property type="protein sequence ID" value="PGSC0003DMT400089136"/>
    <property type="gene ID" value="PGSC0003DMG400038707"/>
</dbReference>
<dbReference type="InParanoid" id="M1DHI6"/>